<accession>A0A9W4SSW2</accession>
<dbReference type="OrthoDB" id="10259639at2759"/>
<comment type="similarity">
    <text evidence="1">Belongs to the ATG101 family.</text>
</comment>
<dbReference type="GO" id="GO:0000045">
    <property type="term" value="P:autophagosome assembly"/>
    <property type="evidence" value="ECO:0007669"/>
    <property type="project" value="TreeGrafter"/>
</dbReference>
<dbReference type="GO" id="GO:1990316">
    <property type="term" value="C:Atg1/ULK1 kinase complex"/>
    <property type="evidence" value="ECO:0007669"/>
    <property type="project" value="TreeGrafter"/>
</dbReference>
<evidence type="ECO:0000256" key="1">
    <source>
        <dbReference type="ARBA" id="ARBA00007130"/>
    </source>
</evidence>
<comment type="caution">
    <text evidence="4">The sequence shown here is derived from an EMBL/GenBank/DDBJ whole genome shotgun (WGS) entry which is preliminary data.</text>
</comment>
<protein>
    <recommendedName>
        <fullName evidence="2">Autophagy-related protein 101</fullName>
    </recommendedName>
</protein>
<keyword evidence="3" id="KW-0072">Autophagy</keyword>
<dbReference type="PANTHER" id="PTHR13292">
    <property type="entry name" value="AUTOPHAGY-RELATED PROTEIN 101"/>
    <property type="match status" value="1"/>
</dbReference>
<dbReference type="GO" id="GO:0000407">
    <property type="term" value="C:phagophore assembly site"/>
    <property type="evidence" value="ECO:0007669"/>
    <property type="project" value="TreeGrafter"/>
</dbReference>
<dbReference type="AlphaFoldDB" id="A0A9W4SSW2"/>
<reference evidence="4" key="1">
    <citation type="submission" date="2022-08" db="EMBL/GenBank/DDBJ databases">
        <authorList>
            <person name="Kallberg Y."/>
            <person name="Tangrot J."/>
            <person name="Rosling A."/>
        </authorList>
    </citation>
    <scope>NUCLEOTIDE SEQUENCE</scope>
    <source>
        <strain evidence="4">Wild A</strain>
    </source>
</reference>
<gene>
    <name evidence="4" type="ORF">FWILDA_LOCUS9406</name>
</gene>
<sequence>MNPEVYPIDLTVDRKVVSDILHGNILDSGILHTILFYRVFGNIKPKEVDLLDITYSAIDDPEIEKVVDDRVDQFMRILETQGNQKGQIAVIFHEKRTKKAWFSKSEEEICWEQWPVTINTVICRTENETKRIRKDMDDQLATCLLDIIRFVNDKKDHIPPITTSDINPFPFQIVIPDTTDTWGTVLKRMLTDPSQQV</sequence>
<evidence type="ECO:0000313" key="4">
    <source>
        <dbReference type="EMBL" id="CAI2180078.1"/>
    </source>
</evidence>
<dbReference type="EMBL" id="CAMKVN010002206">
    <property type="protein sequence ID" value="CAI2180078.1"/>
    <property type="molecule type" value="Genomic_DNA"/>
</dbReference>
<dbReference type="PANTHER" id="PTHR13292:SF0">
    <property type="entry name" value="AUTOPHAGY-RELATED PROTEIN 101"/>
    <property type="match status" value="1"/>
</dbReference>
<name>A0A9W4SSW2_9GLOM</name>
<dbReference type="InterPro" id="IPR012445">
    <property type="entry name" value="ATG101"/>
</dbReference>
<organism evidence="4 5">
    <name type="scientific">Funneliformis geosporum</name>
    <dbReference type="NCBI Taxonomy" id="1117311"/>
    <lineage>
        <taxon>Eukaryota</taxon>
        <taxon>Fungi</taxon>
        <taxon>Fungi incertae sedis</taxon>
        <taxon>Mucoromycota</taxon>
        <taxon>Glomeromycotina</taxon>
        <taxon>Glomeromycetes</taxon>
        <taxon>Glomerales</taxon>
        <taxon>Glomeraceae</taxon>
        <taxon>Funneliformis</taxon>
    </lineage>
</organism>
<dbReference type="GO" id="GO:0019901">
    <property type="term" value="F:protein kinase binding"/>
    <property type="evidence" value="ECO:0007669"/>
    <property type="project" value="TreeGrafter"/>
</dbReference>
<evidence type="ECO:0000256" key="2">
    <source>
        <dbReference type="ARBA" id="ARBA00018874"/>
    </source>
</evidence>
<keyword evidence="5" id="KW-1185">Reference proteome</keyword>
<evidence type="ECO:0000256" key="3">
    <source>
        <dbReference type="ARBA" id="ARBA00023006"/>
    </source>
</evidence>
<dbReference type="Pfam" id="PF07855">
    <property type="entry name" value="ATG101"/>
    <property type="match status" value="1"/>
</dbReference>
<proteinExistence type="inferred from homology"/>
<dbReference type="Proteomes" id="UP001153678">
    <property type="component" value="Unassembled WGS sequence"/>
</dbReference>
<evidence type="ECO:0000313" key="5">
    <source>
        <dbReference type="Proteomes" id="UP001153678"/>
    </source>
</evidence>